<dbReference type="Proteomes" id="UP000821845">
    <property type="component" value="Chromosome 11"/>
</dbReference>
<gene>
    <name evidence="1" type="ORF">HPB50_006545</name>
</gene>
<evidence type="ECO:0000313" key="2">
    <source>
        <dbReference type="Proteomes" id="UP000821845"/>
    </source>
</evidence>
<name>A0ACB7T1G3_HYAAI</name>
<comment type="caution">
    <text evidence="1">The sequence shown here is derived from an EMBL/GenBank/DDBJ whole genome shotgun (WGS) entry which is preliminary data.</text>
</comment>
<evidence type="ECO:0000313" key="1">
    <source>
        <dbReference type="EMBL" id="KAH6940778.1"/>
    </source>
</evidence>
<proteinExistence type="predicted"/>
<organism evidence="1 2">
    <name type="scientific">Hyalomma asiaticum</name>
    <name type="common">Tick</name>
    <dbReference type="NCBI Taxonomy" id="266040"/>
    <lineage>
        <taxon>Eukaryota</taxon>
        <taxon>Metazoa</taxon>
        <taxon>Ecdysozoa</taxon>
        <taxon>Arthropoda</taxon>
        <taxon>Chelicerata</taxon>
        <taxon>Arachnida</taxon>
        <taxon>Acari</taxon>
        <taxon>Parasitiformes</taxon>
        <taxon>Ixodida</taxon>
        <taxon>Ixodoidea</taxon>
        <taxon>Ixodidae</taxon>
        <taxon>Hyalomminae</taxon>
        <taxon>Hyalomma</taxon>
    </lineage>
</organism>
<dbReference type="EMBL" id="CM023491">
    <property type="protein sequence ID" value="KAH6940778.1"/>
    <property type="molecule type" value="Genomic_DNA"/>
</dbReference>
<sequence length="230" mass="24877">MALGLSSPYERRDSKRSKFSSIDDNPTPDKGGTYRTPPLPENSLNVNVRRALKLPRNARRAVRAEEAREKKKNTSPKHCLVQSWSGRPRGLAGVAMQRREDVVLRGETNTVEHHTRLQSSRRTSGPSGGRSGAGRRVPAWRESESDGTARGGGGGRSGVRRATGPVAEEEPSLSRSPLTGPVSAFLRETFSAELSQLSVSLSLSLVQALGYRCCRGERESDGGDEAGRGL</sequence>
<keyword evidence="2" id="KW-1185">Reference proteome</keyword>
<reference evidence="1" key="1">
    <citation type="submission" date="2020-05" db="EMBL/GenBank/DDBJ databases">
        <title>Large-scale comparative analyses of tick genomes elucidate their genetic diversity and vector capacities.</title>
        <authorList>
            <person name="Jia N."/>
            <person name="Wang J."/>
            <person name="Shi W."/>
            <person name="Du L."/>
            <person name="Sun Y."/>
            <person name="Zhan W."/>
            <person name="Jiang J."/>
            <person name="Wang Q."/>
            <person name="Zhang B."/>
            <person name="Ji P."/>
            <person name="Sakyi L.B."/>
            <person name="Cui X."/>
            <person name="Yuan T."/>
            <person name="Jiang B."/>
            <person name="Yang W."/>
            <person name="Lam T.T.-Y."/>
            <person name="Chang Q."/>
            <person name="Ding S."/>
            <person name="Wang X."/>
            <person name="Zhu J."/>
            <person name="Ruan X."/>
            <person name="Zhao L."/>
            <person name="Wei J."/>
            <person name="Que T."/>
            <person name="Du C."/>
            <person name="Cheng J."/>
            <person name="Dai P."/>
            <person name="Han X."/>
            <person name="Huang E."/>
            <person name="Gao Y."/>
            <person name="Liu J."/>
            <person name="Shao H."/>
            <person name="Ye R."/>
            <person name="Li L."/>
            <person name="Wei W."/>
            <person name="Wang X."/>
            <person name="Wang C."/>
            <person name="Yang T."/>
            <person name="Huo Q."/>
            <person name="Li W."/>
            <person name="Guo W."/>
            <person name="Chen H."/>
            <person name="Zhou L."/>
            <person name="Ni X."/>
            <person name="Tian J."/>
            <person name="Zhou Y."/>
            <person name="Sheng Y."/>
            <person name="Liu T."/>
            <person name="Pan Y."/>
            <person name="Xia L."/>
            <person name="Li J."/>
            <person name="Zhao F."/>
            <person name="Cao W."/>
        </authorList>
    </citation>
    <scope>NUCLEOTIDE SEQUENCE</scope>
    <source>
        <strain evidence="1">Hyas-2018</strain>
    </source>
</reference>
<accession>A0ACB7T1G3</accession>
<protein>
    <submittedName>
        <fullName evidence="1">Uncharacterized protein</fullName>
    </submittedName>
</protein>